<dbReference type="EMBL" id="FNBW01000028">
    <property type="protein sequence ID" value="SDG58989.1"/>
    <property type="molecule type" value="Genomic_DNA"/>
</dbReference>
<dbReference type="NCBIfam" id="TIGR04267">
    <property type="entry name" value="mod_HExxH"/>
    <property type="match status" value="1"/>
</dbReference>
<sequence length="110" mass="12497">MLNDILDARAVRIDDADVYFSPWRGTARPASGFLHAVFVFSIVMQFLKTAYLAGKEQGGSLEDRIRLEQARLEHAVDGTTQLIKRIGLDWLENLVFDNLNRALQEVRQHG</sequence>
<organism evidence="1 2">
    <name type="scientific">Thalassobaculum litoreum DSM 18839</name>
    <dbReference type="NCBI Taxonomy" id="1123362"/>
    <lineage>
        <taxon>Bacteria</taxon>
        <taxon>Pseudomonadati</taxon>
        <taxon>Pseudomonadota</taxon>
        <taxon>Alphaproteobacteria</taxon>
        <taxon>Rhodospirillales</taxon>
        <taxon>Thalassobaculaceae</taxon>
        <taxon>Thalassobaculum</taxon>
    </lineage>
</organism>
<accession>A0A8G2BMR5</accession>
<evidence type="ECO:0000313" key="2">
    <source>
        <dbReference type="Proteomes" id="UP000198615"/>
    </source>
</evidence>
<comment type="caution">
    <text evidence="1">The sequence shown here is derived from an EMBL/GenBank/DDBJ whole genome shotgun (WGS) entry which is preliminary data.</text>
</comment>
<dbReference type="InterPro" id="IPR026337">
    <property type="entry name" value="AKG_HExxH"/>
</dbReference>
<proteinExistence type="predicted"/>
<reference evidence="1 2" key="1">
    <citation type="submission" date="2016-10" db="EMBL/GenBank/DDBJ databases">
        <authorList>
            <person name="Varghese N."/>
            <person name="Submissions S."/>
        </authorList>
    </citation>
    <scope>NUCLEOTIDE SEQUENCE [LARGE SCALE GENOMIC DNA]</scope>
    <source>
        <strain evidence="1 2">DSM 18839</strain>
    </source>
</reference>
<dbReference type="Proteomes" id="UP000198615">
    <property type="component" value="Unassembled WGS sequence"/>
</dbReference>
<protein>
    <submittedName>
        <fullName evidence="1">HEXXH motif-containing protein</fullName>
    </submittedName>
</protein>
<dbReference type="AlphaFoldDB" id="A0A8G2BMR5"/>
<name>A0A8G2BMR5_9PROT</name>
<evidence type="ECO:0000313" key="1">
    <source>
        <dbReference type="EMBL" id="SDG58989.1"/>
    </source>
</evidence>
<keyword evidence="2" id="KW-1185">Reference proteome</keyword>
<gene>
    <name evidence="1" type="ORF">SAMN05660686_04951</name>
</gene>